<sequence>MLGLILGNILERRHVLSLIHQIIPVAEFLIALTPSIEASALRKAFCGLQKCTQERKLPQVNLSKVVEAPLVAKPRSKAEIAPARNSAGVVMNVVPPKGTNGEIPRHKTTELPPEVNGNSSCSNHLHLSQVADDHVSQKRKDSSEYLRGFPPGFDVRVDDELRDPDYYHGEDQFERNIP</sequence>
<dbReference type="PANTHER" id="PTHR15725:SF14">
    <property type="entry name" value="ZINC FINGER CCCH DOMAIN-CONTAINING PROTEIN 11A"/>
    <property type="match status" value="1"/>
</dbReference>
<dbReference type="OrthoDB" id="5395350at2759"/>
<reference evidence="2" key="1">
    <citation type="journal article" date="2020" name="bioRxiv">
        <title>Hybrid origin of Populus tomentosa Carr. identified through genome sequencing and phylogenomic analysis.</title>
        <authorList>
            <person name="An X."/>
            <person name="Gao K."/>
            <person name="Chen Z."/>
            <person name="Li J."/>
            <person name="Yang X."/>
            <person name="Yang X."/>
            <person name="Zhou J."/>
            <person name="Guo T."/>
            <person name="Zhao T."/>
            <person name="Huang S."/>
            <person name="Miao D."/>
            <person name="Khan W.U."/>
            <person name="Rao P."/>
            <person name="Ye M."/>
            <person name="Lei B."/>
            <person name="Liao W."/>
            <person name="Wang J."/>
            <person name="Ji L."/>
            <person name="Li Y."/>
            <person name="Guo B."/>
            <person name="Mustafa N.S."/>
            <person name="Li S."/>
            <person name="Yun Q."/>
            <person name="Keller S.R."/>
            <person name="Mao J."/>
            <person name="Zhang R."/>
            <person name="Strauss S.H."/>
        </authorList>
    </citation>
    <scope>NUCLEOTIDE SEQUENCE</scope>
    <source>
        <strain evidence="2">GM15</strain>
        <tissue evidence="2">Leaf</tissue>
    </source>
</reference>
<evidence type="ECO:0000313" key="3">
    <source>
        <dbReference type="Proteomes" id="UP000886885"/>
    </source>
</evidence>
<proteinExistence type="predicted"/>
<feature type="compositionally biased region" description="Basic and acidic residues" evidence="1">
    <location>
        <begin position="131"/>
        <end position="144"/>
    </location>
</feature>
<dbReference type="PANTHER" id="PTHR15725">
    <property type="entry name" value="ZN-FINGER, C-X8-C-X5-C-X3-H TYPE-CONTAINING"/>
    <property type="match status" value="1"/>
</dbReference>
<protein>
    <submittedName>
        <fullName evidence="2">Uncharacterized protein</fullName>
    </submittedName>
</protein>
<organism evidence="2 3">
    <name type="scientific">Populus tomentosa</name>
    <name type="common">Chinese white poplar</name>
    <dbReference type="NCBI Taxonomy" id="118781"/>
    <lineage>
        <taxon>Eukaryota</taxon>
        <taxon>Viridiplantae</taxon>
        <taxon>Streptophyta</taxon>
        <taxon>Embryophyta</taxon>
        <taxon>Tracheophyta</taxon>
        <taxon>Spermatophyta</taxon>
        <taxon>Magnoliopsida</taxon>
        <taxon>eudicotyledons</taxon>
        <taxon>Gunneridae</taxon>
        <taxon>Pentapetalae</taxon>
        <taxon>rosids</taxon>
        <taxon>fabids</taxon>
        <taxon>Malpighiales</taxon>
        <taxon>Salicaceae</taxon>
        <taxon>Saliceae</taxon>
        <taxon>Populus</taxon>
    </lineage>
</organism>
<comment type="caution">
    <text evidence="2">The sequence shown here is derived from an EMBL/GenBank/DDBJ whole genome shotgun (WGS) entry which is preliminary data.</text>
</comment>
<name>A0A8X8D790_POPTO</name>
<dbReference type="Proteomes" id="UP000886885">
    <property type="component" value="Chromosome 4D"/>
</dbReference>
<dbReference type="EMBL" id="JAAWWB010000008">
    <property type="protein sequence ID" value="KAG6778219.1"/>
    <property type="molecule type" value="Genomic_DNA"/>
</dbReference>
<evidence type="ECO:0000313" key="2">
    <source>
        <dbReference type="EMBL" id="KAG6778219.1"/>
    </source>
</evidence>
<gene>
    <name evidence="2" type="ORF">POTOM_018073</name>
</gene>
<dbReference type="GO" id="GO:0003729">
    <property type="term" value="F:mRNA binding"/>
    <property type="evidence" value="ECO:0007669"/>
    <property type="project" value="TreeGrafter"/>
</dbReference>
<dbReference type="AlphaFoldDB" id="A0A8X8D790"/>
<feature type="compositionally biased region" description="Polar residues" evidence="1">
    <location>
        <begin position="116"/>
        <end position="126"/>
    </location>
</feature>
<feature type="compositionally biased region" description="Basic and acidic residues" evidence="1">
    <location>
        <begin position="155"/>
        <end position="178"/>
    </location>
</feature>
<keyword evidence="3" id="KW-1185">Reference proteome</keyword>
<accession>A0A8X8D790</accession>
<feature type="region of interest" description="Disordered" evidence="1">
    <location>
        <begin position="94"/>
        <end position="178"/>
    </location>
</feature>
<evidence type="ECO:0000256" key="1">
    <source>
        <dbReference type="SAM" id="MobiDB-lite"/>
    </source>
</evidence>